<feature type="domain" description="HTH cro/C1-type" evidence="1">
    <location>
        <begin position="8"/>
        <end position="62"/>
    </location>
</feature>
<dbReference type="SMART" id="SM00530">
    <property type="entry name" value="HTH_XRE"/>
    <property type="match status" value="1"/>
</dbReference>
<dbReference type="InterPro" id="IPR010982">
    <property type="entry name" value="Lambda_DNA-bd_dom_sf"/>
</dbReference>
<dbReference type="RefSeq" id="WP_066035672.1">
    <property type="nucleotide sequence ID" value="NZ_CP136906.1"/>
</dbReference>
<evidence type="ECO:0000313" key="2">
    <source>
        <dbReference type="EMBL" id="OCX48173.1"/>
    </source>
</evidence>
<proteinExistence type="predicted"/>
<dbReference type="SUPFAM" id="SSF47413">
    <property type="entry name" value="lambda repressor-like DNA-binding domains"/>
    <property type="match status" value="1"/>
</dbReference>
<protein>
    <submittedName>
        <fullName evidence="2">Transcriptional regulator</fullName>
    </submittedName>
</protein>
<sequence length="82" mass="9816">MSKLSDFLLKRRHELRMTQVELAQWFNLTDRAIANYEKGRREPSLEIMLKYSRVYHVSIYKLVDLRIEDIKEGDSNDVNKNS</sequence>
<dbReference type="CDD" id="cd00093">
    <property type="entry name" value="HTH_XRE"/>
    <property type="match status" value="1"/>
</dbReference>
<dbReference type="Gene3D" id="1.10.260.40">
    <property type="entry name" value="lambda repressor-like DNA-binding domains"/>
    <property type="match status" value="1"/>
</dbReference>
<gene>
    <name evidence="2" type="ORF">BFD03_05295</name>
</gene>
<organism evidence="2 3">
    <name type="scientific">Limosilactobacillus reuteri</name>
    <name type="common">Lactobacillus reuteri</name>
    <dbReference type="NCBI Taxonomy" id="1598"/>
    <lineage>
        <taxon>Bacteria</taxon>
        <taxon>Bacillati</taxon>
        <taxon>Bacillota</taxon>
        <taxon>Bacilli</taxon>
        <taxon>Lactobacillales</taxon>
        <taxon>Lactobacillaceae</taxon>
        <taxon>Limosilactobacillus</taxon>
    </lineage>
</organism>
<reference evidence="2 3" key="1">
    <citation type="submission" date="2016-08" db="EMBL/GenBank/DDBJ databases">
        <title>Probiotic bacterium isolated from chicken gut.</title>
        <authorList>
            <person name="Levy J.L."/>
            <person name="Hassan H.M."/>
            <person name="Mendoza M.A."/>
        </authorList>
    </citation>
    <scope>NUCLEOTIDE SEQUENCE [LARGE SCALE GENOMIC DNA]</scope>
    <source>
        <strain evidence="2 3">P43</strain>
    </source>
</reference>
<evidence type="ECO:0000313" key="3">
    <source>
        <dbReference type="Proteomes" id="UP000095141"/>
    </source>
</evidence>
<dbReference type="Proteomes" id="UP000095141">
    <property type="component" value="Unassembled WGS sequence"/>
</dbReference>
<evidence type="ECO:0000259" key="1">
    <source>
        <dbReference type="PROSITE" id="PS50943"/>
    </source>
</evidence>
<accession>A0A1C2G9I0</accession>
<comment type="caution">
    <text evidence="2">The sequence shown here is derived from an EMBL/GenBank/DDBJ whole genome shotgun (WGS) entry which is preliminary data.</text>
</comment>
<name>A0A1C2G9I0_LIMRT</name>
<dbReference type="EMBL" id="MCNS01000008">
    <property type="protein sequence ID" value="OCX48173.1"/>
    <property type="molecule type" value="Genomic_DNA"/>
</dbReference>
<dbReference type="GO" id="GO:0003677">
    <property type="term" value="F:DNA binding"/>
    <property type="evidence" value="ECO:0007669"/>
    <property type="project" value="InterPro"/>
</dbReference>
<dbReference type="PROSITE" id="PS50943">
    <property type="entry name" value="HTH_CROC1"/>
    <property type="match status" value="1"/>
</dbReference>
<dbReference type="AlphaFoldDB" id="A0A1C2G9I0"/>
<dbReference type="Pfam" id="PF01381">
    <property type="entry name" value="HTH_3"/>
    <property type="match status" value="1"/>
</dbReference>
<dbReference type="InterPro" id="IPR001387">
    <property type="entry name" value="Cro/C1-type_HTH"/>
</dbReference>